<proteinExistence type="predicted"/>
<comment type="caution">
    <text evidence="1">The sequence shown here is derived from an EMBL/GenBank/DDBJ whole genome shotgun (WGS) entry which is preliminary data.</text>
</comment>
<accession>A0A318KMK1</accession>
<keyword evidence="2" id="KW-1185">Reference proteome</keyword>
<sequence length="35" mass="4281">MKLFYSCKTRNTNIYNAENHAFIHDKNRLSKDFFI</sequence>
<protein>
    <submittedName>
        <fullName evidence="1">Uncharacterized protein</fullName>
    </submittedName>
</protein>
<dbReference type="Proteomes" id="UP000247612">
    <property type="component" value="Unassembled WGS sequence"/>
</dbReference>
<evidence type="ECO:0000313" key="2">
    <source>
        <dbReference type="Proteomes" id="UP000247612"/>
    </source>
</evidence>
<organism evidence="1 2">
    <name type="scientific">Dielma fastidiosa</name>
    <dbReference type="NCBI Taxonomy" id="1034346"/>
    <lineage>
        <taxon>Bacteria</taxon>
        <taxon>Bacillati</taxon>
        <taxon>Bacillota</taxon>
        <taxon>Erysipelotrichia</taxon>
        <taxon>Erysipelotrichales</taxon>
        <taxon>Erysipelotrichaceae</taxon>
        <taxon>Dielma</taxon>
    </lineage>
</organism>
<evidence type="ECO:0000313" key="1">
    <source>
        <dbReference type="EMBL" id="PXX77085.1"/>
    </source>
</evidence>
<reference evidence="1 2" key="1">
    <citation type="submission" date="2018-05" db="EMBL/GenBank/DDBJ databases">
        <title>Genomic Encyclopedia of Type Strains, Phase IV (KMG-IV): sequencing the most valuable type-strain genomes for metagenomic binning, comparative biology and taxonomic classification.</title>
        <authorList>
            <person name="Goeker M."/>
        </authorList>
    </citation>
    <scope>NUCLEOTIDE SEQUENCE [LARGE SCALE GENOMIC DNA]</scope>
    <source>
        <strain evidence="1 2">JC118</strain>
    </source>
</reference>
<dbReference type="EMBL" id="QJKH01000012">
    <property type="protein sequence ID" value="PXX77085.1"/>
    <property type="molecule type" value="Genomic_DNA"/>
</dbReference>
<dbReference type="STRING" id="1034346.GCA_000313565_00907"/>
<gene>
    <name evidence="1" type="ORF">DES51_11225</name>
</gene>
<dbReference type="AlphaFoldDB" id="A0A318KMK1"/>
<name>A0A318KMK1_9FIRM</name>